<comment type="caution">
    <text evidence="1">The sequence shown here is derived from an EMBL/GenBank/DDBJ whole genome shotgun (WGS) entry which is preliminary data.</text>
</comment>
<organism evidence="1">
    <name type="scientific">marine sediment metagenome</name>
    <dbReference type="NCBI Taxonomy" id="412755"/>
    <lineage>
        <taxon>unclassified sequences</taxon>
        <taxon>metagenomes</taxon>
        <taxon>ecological metagenomes</taxon>
    </lineage>
</organism>
<name>A0A0F9E6Q3_9ZZZZ</name>
<evidence type="ECO:0000313" key="1">
    <source>
        <dbReference type="EMBL" id="KKL69674.1"/>
    </source>
</evidence>
<gene>
    <name evidence="1" type="ORF">LCGC14_2112580</name>
</gene>
<sequence>MIGYITFGIVISLTALAWRSYKRWEYRDKVRLRLLNLRNATQPCGWYHHPDIDCDDCRGLDRLLANVKRADTVPVSGCNCTNCIALRKWY</sequence>
<dbReference type="EMBL" id="LAZR01026138">
    <property type="protein sequence ID" value="KKL69674.1"/>
    <property type="molecule type" value="Genomic_DNA"/>
</dbReference>
<accession>A0A0F9E6Q3</accession>
<proteinExistence type="predicted"/>
<dbReference type="AlphaFoldDB" id="A0A0F9E6Q3"/>
<reference evidence="1" key="1">
    <citation type="journal article" date="2015" name="Nature">
        <title>Complex archaea that bridge the gap between prokaryotes and eukaryotes.</title>
        <authorList>
            <person name="Spang A."/>
            <person name="Saw J.H."/>
            <person name="Jorgensen S.L."/>
            <person name="Zaremba-Niedzwiedzka K."/>
            <person name="Martijn J."/>
            <person name="Lind A.E."/>
            <person name="van Eijk R."/>
            <person name="Schleper C."/>
            <person name="Guy L."/>
            <person name="Ettema T.J."/>
        </authorList>
    </citation>
    <scope>NUCLEOTIDE SEQUENCE</scope>
</reference>
<protein>
    <submittedName>
        <fullName evidence="1">Uncharacterized protein</fullName>
    </submittedName>
</protein>